<dbReference type="GO" id="GO:0016791">
    <property type="term" value="F:phosphatase activity"/>
    <property type="evidence" value="ECO:0007669"/>
    <property type="project" value="TreeGrafter"/>
</dbReference>
<comment type="caution">
    <text evidence="3">The sequence shown here is derived from an EMBL/GenBank/DDBJ whole genome shotgun (WGS) entry which is preliminary data.</text>
</comment>
<dbReference type="AlphaFoldDB" id="A0AA36I0W4"/>
<protein>
    <recommendedName>
        <fullName evidence="5">Phosphoglycerate mutase</fullName>
    </recommendedName>
</protein>
<gene>
    <name evidence="3" type="ORF">EVOR1521_LOCUS7353</name>
</gene>
<dbReference type="InterPro" id="IPR029033">
    <property type="entry name" value="His_PPase_superfam"/>
</dbReference>
<evidence type="ECO:0000313" key="3">
    <source>
        <dbReference type="EMBL" id="CAJ1378980.1"/>
    </source>
</evidence>
<proteinExistence type="predicted"/>
<dbReference type="GO" id="GO:0005737">
    <property type="term" value="C:cytoplasm"/>
    <property type="evidence" value="ECO:0007669"/>
    <property type="project" value="TreeGrafter"/>
</dbReference>
<dbReference type="Pfam" id="PF00300">
    <property type="entry name" value="His_Phos_1"/>
    <property type="match status" value="1"/>
</dbReference>
<dbReference type="SUPFAM" id="SSF53254">
    <property type="entry name" value="Phosphoglycerate mutase-like"/>
    <property type="match status" value="1"/>
</dbReference>
<evidence type="ECO:0000256" key="1">
    <source>
        <dbReference type="SAM" id="Coils"/>
    </source>
</evidence>
<dbReference type="InterPro" id="IPR013078">
    <property type="entry name" value="His_Pase_superF_clade-1"/>
</dbReference>
<organism evidence="3 4">
    <name type="scientific">Effrenium voratum</name>
    <dbReference type="NCBI Taxonomy" id="2562239"/>
    <lineage>
        <taxon>Eukaryota</taxon>
        <taxon>Sar</taxon>
        <taxon>Alveolata</taxon>
        <taxon>Dinophyceae</taxon>
        <taxon>Suessiales</taxon>
        <taxon>Symbiodiniaceae</taxon>
        <taxon>Effrenium</taxon>
    </lineage>
</organism>
<dbReference type="PANTHER" id="PTHR48100:SF1">
    <property type="entry name" value="HISTIDINE PHOSPHATASE FAMILY PROTEIN-RELATED"/>
    <property type="match status" value="1"/>
</dbReference>
<feature type="coiled-coil region" evidence="1">
    <location>
        <begin position="78"/>
        <end position="105"/>
    </location>
</feature>
<keyword evidence="4" id="KW-1185">Reference proteome</keyword>
<dbReference type="CDD" id="cd07067">
    <property type="entry name" value="HP_PGM_like"/>
    <property type="match status" value="1"/>
</dbReference>
<dbReference type="Proteomes" id="UP001178507">
    <property type="component" value="Unassembled WGS sequence"/>
</dbReference>
<dbReference type="PANTHER" id="PTHR48100">
    <property type="entry name" value="BROAD-SPECIFICITY PHOSPHATASE YOR283W-RELATED"/>
    <property type="match status" value="1"/>
</dbReference>
<reference evidence="3" key="1">
    <citation type="submission" date="2023-08" db="EMBL/GenBank/DDBJ databases">
        <authorList>
            <person name="Chen Y."/>
            <person name="Shah S."/>
            <person name="Dougan E. K."/>
            <person name="Thang M."/>
            <person name="Chan C."/>
        </authorList>
    </citation>
    <scope>NUCLEOTIDE SEQUENCE</scope>
</reference>
<dbReference type="InterPro" id="IPR050275">
    <property type="entry name" value="PGM_Phosphatase"/>
</dbReference>
<dbReference type="SMART" id="SM00855">
    <property type="entry name" value="PGAM"/>
    <property type="match status" value="1"/>
</dbReference>
<name>A0AA36I0W4_9DINO</name>
<accession>A0AA36I0W4</accession>
<evidence type="ECO:0000256" key="2">
    <source>
        <dbReference type="SAM" id="MobiDB-lite"/>
    </source>
</evidence>
<evidence type="ECO:0000313" key="4">
    <source>
        <dbReference type="Proteomes" id="UP001178507"/>
    </source>
</evidence>
<feature type="region of interest" description="Disordered" evidence="2">
    <location>
        <begin position="1"/>
        <end position="38"/>
    </location>
</feature>
<keyword evidence="1" id="KW-0175">Coiled coil</keyword>
<sequence length="335" mass="37067">MAPDADKSPAAEGGEGNEEAAQPPMQVSATEAPEPVSPVDLPTEQVVFLVRHAESRWNAAQANMSPMGMIWENDHGLSQEGRHQAEELRRKLAEAKEHLPRNAEKAKWLTRLFSPDVVFSSPFTRALQTACIGLPGILPNSELVVMREAREHKRLGGFDSTGVACGEEVKKRLQEEMGYLYEEEADKALQELEKINIDTSSVEEEWWGPMMGETIEEMNDNLHELMRHLRGTRGTLEGGGAYSVLVGHSFIIRSIFDAYLLKGACSEERSLRSKLVPCCGVIAARIVWSAGRPQVREAVPLLGTELEPPDYEERQKRVSSCTCGRGKVDVSCVIS</sequence>
<dbReference type="EMBL" id="CAUJNA010000584">
    <property type="protein sequence ID" value="CAJ1378980.1"/>
    <property type="molecule type" value="Genomic_DNA"/>
</dbReference>
<evidence type="ECO:0008006" key="5">
    <source>
        <dbReference type="Google" id="ProtNLM"/>
    </source>
</evidence>
<dbReference type="Gene3D" id="3.40.50.1240">
    <property type="entry name" value="Phosphoglycerate mutase-like"/>
    <property type="match status" value="1"/>
</dbReference>